<evidence type="ECO:0000256" key="2">
    <source>
        <dbReference type="ARBA" id="ARBA00006376"/>
    </source>
</evidence>
<keyword evidence="3" id="KW-0663">Pyridoxal phosphate</keyword>
<sequence>MNIADITDALTRFEQQDAGRLHLIASENDLPAAARAAYLSPALTRYCFGSGGQPNWAWPGREPLAALEDATCAGIGALLGASAVSVKPLSGLSAMTVALSALALPSATVFGLAQADGGHGSTEFVTRRLGLTWQPLPTWGGRIDTDVLARRVAAGAGPVLIYLDAFMALFPHDLAAIRAAVGERAVIHYDASHTLGLIAGGQFQDPLAEGADSLGGSVHKTWPGPPGKGILATNHPVLARRIDEHATGWISHSHPADLAALAVSTAWMSEHGRDYAAAVIANAATLAAGLDGAGIPVCAREAGHTASHQVWVDIDPICPAETASARLWEAGIVVNAIDIPYLRAPGLRLGVQELTFGGFDTAAMGELAALMADVLTQRTPAAAAAVRVADLRAHYLPGPGAGTAADYLARLPAADSSTVRTS</sequence>
<dbReference type="Gene3D" id="3.40.640.10">
    <property type="entry name" value="Type I PLP-dependent aspartate aminotransferase-like (Major domain)"/>
    <property type="match status" value="1"/>
</dbReference>
<reference evidence="5 6" key="1">
    <citation type="submission" date="2018-06" db="EMBL/GenBank/DDBJ databases">
        <title>Genomic Encyclopedia of Type Strains, Phase IV (KMG-IV): sequencing the most valuable type-strain genomes for metagenomic binning, comparative biology and taxonomic classification.</title>
        <authorList>
            <person name="Goeker M."/>
        </authorList>
    </citation>
    <scope>NUCLEOTIDE SEQUENCE [LARGE SCALE GENOMIC DNA]</scope>
    <source>
        <strain evidence="5 6">DSM 44599</strain>
    </source>
</reference>
<dbReference type="GO" id="GO:0008168">
    <property type="term" value="F:methyltransferase activity"/>
    <property type="evidence" value="ECO:0007669"/>
    <property type="project" value="UniProtKB-KW"/>
</dbReference>
<accession>A0A366D5I4</accession>
<feature type="domain" description="Serine hydroxymethyltransferase-like" evidence="4">
    <location>
        <begin position="5"/>
        <end position="370"/>
    </location>
</feature>
<dbReference type="GO" id="GO:0030170">
    <property type="term" value="F:pyridoxal phosphate binding"/>
    <property type="evidence" value="ECO:0007669"/>
    <property type="project" value="TreeGrafter"/>
</dbReference>
<comment type="similarity">
    <text evidence="2">Belongs to the SHMT family.</text>
</comment>
<dbReference type="Gene3D" id="3.90.1150.10">
    <property type="entry name" value="Aspartate Aminotransferase, domain 1"/>
    <property type="match status" value="1"/>
</dbReference>
<comment type="caution">
    <text evidence="5">The sequence shown here is derived from an EMBL/GenBank/DDBJ whole genome shotgun (WGS) entry which is preliminary data.</text>
</comment>
<dbReference type="RefSeq" id="WP_067509161.1">
    <property type="nucleotide sequence ID" value="NZ_QNRE01000015.1"/>
</dbReference>
<evidence type="ECO:0000313" key="5">
    <source>
        <dbReference type="EMBL" id="RBO85290.1"/>
    </source>
</evidence>
<dbReference type="STRING" id="1210090.GCA_001613185_03058"/>
<dbReference type="GO" id="GO:0019264">
    <property type="term" value="P:glycine biosynthetic process from serine"/>
    <property type="evidence" value="ECO:0007669"/>
    <property type="project" value="TreeGrafter"/>
</dbReference>
<dbReference type="InterPro" id="IPR015421">
    <property type="entry name" value="PyrdxlP-dep_Trfase_major"/>
</dbReference>
<dbReference type="PANTHER" id="PTHR11680:SF35">
    <property type="entry name" value="SERINE HYDROXYMETHYLTRANSFERASE 1"/>
    <property type="match status" value="1"/>
</dbReference>
<dbReference type="InterPro" id="IPR015422">
    <property type="entry name" value="PyrdxlP-dep_Trfase_small"/>
</dbReference>
<dbReference type="EMBL" id="QNRE01000015">
    <property type="protein sequence ID" value="RBO85290.1"/>
    <property type="molecule type" value="Genomic_DNA"/>
</dbReference>
<dbReference type="Proteomes" id="UP000252586">
    <property type="component" value="Unassembled WGS sequence"/>
</dbReference>
<dbReference type="GO" id="GO:0032259">
    <property type="term" value="P:methylation"/>
    <property type="evidence" value="ECO:0007669"/>
    <property type="project" value="UniProtKB-KW"/>
</dbReference>
<dbReference type="OrthoDB" id="9803871at2"/>
<name>A0A366D5I4_9NOCA</name>
<organism evidence="5 6">
    <name type="scientific">Nocardia puris</name>
    <dbReference type="NCBI Taxonomy" id="208602"/>
    <lineage>
        <taxon>Bacteria</taxon>
        <taxon>Bacillati</taxon>
        <taxon>Actinomycetota</taxon>
        <taxon>Actinomycetes</taxon>
        <taxon>Mycobacteriales</taxon>
        <taxon>Nocardiaceae</taxon>
        <taxon>Nocardia</taxon>
    </lineage>
</organism>
<keyword evidence="5" id="KW-0808">Transferase</keyword>
<dbReference type="GO" id="GO:0004372">
    <property type="term" value="F:glycine hydroxymethyltransferase activity"/>
    <property type="evidence" value="ECO:0007669"/>
    <property type="project" value="TreeGrafter"/>
</dbReference>
<keyword evidence="6" id="KW-1185">Reference proteome</keyword>
<dbReference type="SUPFAM" id="SSF53383">
    <property type="entry name" value="PLP-dependent transferases"/>
    <property type="match status" value="1"/>
</dbReference>
<dbReference type="InterPro" id="IPR049943">
    <property type="entry name" value="Ser_HO-MeTrfase-like"/>
</dbReference>
<evidence type="ECO:0000256" key="1">
    <source>
        <dbReference type="ARBA" id="ARBA00001933"/>
    </source>
</evidence>
<evidence type="ECO:0000313" key="6">
    <source>
        <dbReference type="Proteomes" id="UP000252586"/>
    </source>
</evidence>
<keyword evidence="5" id="KW-0489">Methyltransferase</keyword>
<protein>
    <submittedName>
        <fullName evidence="5">Glycine hydroxymethyltransferase</fullName>
    </submittedName>
</protein>
<dbReference type="PANTHER" id="PTHR11680">
    <property type="entry name" value="SERINE HYDROXYMETHYLTRANSFERASE"/>
    <property type="match status" value="1"/>
</dbReference>
<dbReference type="InterPro" id="IPR039429">
    <property type="entry name" value="SHMT-like_dom"/>
</dbReference>
<dbReference type="AlphaFoldDB" id="A0A366D5I4"/>
<dbReference type="Pfam" id="PF00464">
    <property type="entry name" value="SHMT"/>
    <property type="match status" value="1"/>
</dbReference>
<dbReference type="GO" id="GO:0046653">
    <property type="term" value="P:tetrahydrofolate metabolic process"/>
    <property type="evidence" value="ECO:0007669"/>
    <property type="project" value="TreeGrafter"/>
</dbReference>
<comment type="cofactor">
    <cofactor evidence="1">
        <name>pyridoxal 5'-phosphate</name>
        <dbReference type="ChEBI" id="CHEBI:597326"/>
    </cofactor>
</comment>
<dbReference type="GO" id="GO:0005737">
    <property type="term" value="C:cytoplasm"/>
    <property type="evidence" value="ECO:0007669"/>
    <property type="project" value="TreeGrafter"/>
</dbReference>
<proteinExistence type="inferred from homology"/>
<evidence type="ECO:0000259" key="4">
    <source>
        <dbReference type="Pfam" id="PF00464"/>
    </source>
</evidence>
<dbReference type="InterPro" id="IPR015424">
    <property type="entry name" value="PyrdxlP-dep_Trfase"/>
</dbReference>
<evidence type="ECO:0000256" key="3">
    <source>
        <dbReference type="ARBA" id="ARBA00022898"/>
    </source>
</evidence>
<gene>
    <name evidence="5" type="ORF">DFR74_115138</name>
</gene>